<feature type="region of interest" description="Disordered" evidence="1">
    <location>
        <begin position="32"/>
        <end position="53"/>
    </location>
</feature>
<organism evidence="2">
    <name type="scientific">Arundo donax</name>
    <name type="common">Giant reed</name>
    <name type="synonym">Donax arundinaceus</name>
    <dbReference type="NCBI Taxonomy" id="35708"/>
    <lineage>
        <taxon>Eukaryota</taxon>
        <taxon>Viridiplantae</taxon>
        <taxon>Streptophyta</taxon>
        <taxon>Embryophyta</taxon>
        <taxon>Tracheophyta</taxon>
        <taxon>Spermatophyta</taxon>
        <taxon>Magnoliopsida</taxon>
        <taxon>Liliopsida</taxon>
        <taxon>Poales</taxon>
        <taxon>Poaceae</taxon>
        <taxon>PACMAD clade</taxon>
        <taxon>Arundinoideae</taxon>
        <taxon>Arundineae</taxon>
        <taxon>Arundo</taxon>
    </lineage>
</organism>
<evidence type="ECO:0000256" key="1">
    <source>
        <dbReference type="SAM" id="MobiDB-lite"/>
    </source>
</evidence>
<dbReference type="AlphaFoldDB" id="A0A0A9GQG5"/>
<evidence type="ECO:0000313" key="2">
    <source>
        <dbReference type="EMBL" id="JAE26682.1"/>
    </source>
</evidence>
<dbReference type="EMBL" id="GBRH01171214">
    <property type="protein sequence ID" value="JAE26682.1"/>
    <property type="molecule type" value="Transcribed_RNA"/>
</dbReference>
<sequence>MKAFSMTSTANHLPSFLTCRPCTSSLICTSSVRPPASVCGDRPSSRSACEHGG</sequence>
<protein>
    <submittedName>
        <fullName evidence="2">Uncharacterized protein</fullName>
    </submittedName>
</protein>
<accession>A0A0A9GQG5</accession>
<proteinExistence type="predicted"/>
<reference evidence="2" key="1">
    <citation type="submission" date="2014-09" db="EMBL/GenBank/DDBJ databases">
        <authorList>
            <person name="Magalhaes I.L.F."/>
            <person name="Oliveira U."/>
            <person name="Santos F.R."/>
            <person name="Vidigal T.H.D.A."/>
            <person name="Brescovit A.D."/>
            <person name="Santos A.J."/>
        </authorList>
    </citation>
    <scope>NUCLEOTIDE SEQUENCE</scope>
    <source>
        <tissue evidence="2">Shoot tissue taken approximately 20 cm above the soil surface</tissue>
    </source>
</reference>
<name>A0A0A9GQG5_ARUDO</name>
<reference evidence="2" key="2">
    <citation type="journal article" date="2015" name="Data Brief">
        <title>Shoot transcriptome of the giant reed, Arundo donax.</title>
        <authorList>
            <person name="Barrero R.A."/>
            <person name="Guerrero F.D."/>
            <person name="Moolhuijzen P."/>
            <person name="Goolsby J.A."/>
            <person name="Tidwell J."/>
            <person name="Bellgard S.E."/>
            <person name="Bellgard M.I."/>
        </authorList>
    </citation>
    <scope>NUCLEOTIDE SEQUENCE</scope>
    <source>
        <tissue evidence="2">Shoot tissue taken approximately 20 cm above the soil surface</tissue>
    </source>
</reference>